<dbReference type="InterPro" id="IPR010998">
    <property type="entry name" value="Integrase_recombinase_N"/>
</dbReference>
<name>A0ABQ6CBY2_9BURK</name>
<comment type="caution">
    <text evidence="2">The sequence shown here is derived from an EMBL/GenBank/DDBJ whole genome shotgun (WGS) entry which is preliminary data.</text>
</comment>
<keyword evidence="1" id="KW-0238">DNA-binding</keyword>
<organism evidence="2 3">
    <name type="scientific">Hydrogenophaga electricum</name>
    <dbReference type="NCBI Taxonomy" id="1230953"/>
    <lineage>
        <taxon>Bacteria</taxon>
        <taxon>Pseudomonadati</taxon>
        <taxon>Pseudomonadota</taxon>
        <taxon>Betaproteobacteria</taxon>
        <taxon>Burkholderiales</taxon>
        <taxon>Comamonadaceae</taxon>
        <taxon>Hydrogenophaga</taxon>
    </lineage>
</organism>
<dbReference type="EMBL" id="BSPB01000052">
    <property type="protein sequence ID" value="GLS16315.1"/>
    <property type="molecule type" value="Genomic_DNA"/>
</dbReference>
<evidence type="ECO:0000313" key="3">
    <source>
        <dbReference type="Proteomes" id="UP001156903"/>
    </source>
</evidence>
<evidence type="ECO:0000313" key="2">
    <source>
        <dbReference type="EMBL" id="GLS16315.1"/>
    </source>
</evidence>
<dbReference type="Gene3D" id="1.10.150.130">
    <property type="match status" value="1"/>
</dbReference>
<keyword evidence="3" id="KW-1185">Reference proteome</keyword>
<sequence length="81" mass="9237">MNRHNRSDKPAWIPPRSARLLDQVRERIRYLHYSLQTEKVYVHWAKTLVLWAARSRVAAFAQTQASGTACPLDALMDGASS</sequence>
<proteinExistence type="predicted"/>
<evidence type="ECO:0000256" key="1">
    <source>
        <dbReference type="ARBA" id="ARBA00023125"/>
    </source>
</evidence>
<gene>
    <name evidence="2" type="ORF">GCM10007935_37550</name>
</gene>
<protein>
    <recommendedName>
        <fullName evidence="4">Integrase</fullName>
    </recommendedName>
</protein>
<reference evidence="3" key="1">
    <citation type="journal article" date="2019" name="Int. J. Syst. Evol. Microbiol.">
        <title>The Global Catalogue of Microorganisms (GCM) 10K type strain sequencing project: providing services to taxonomists for standard genome sequencing and annotation.</title>
        <authorList>
            <consortium name="The Broad Institute Genomics Platform"/>
            <consortium name="The Broad Institute Genome Sequencing Center for Infectious Disease"/>
            <person name="Wu L."/>
            <person name="Ma J."/>
        </authorList>
    </citation>
    <scope>NUCLEOTIDE SEQUENCE [LARGE SCALE GENOMIC DNA]</scope>
    <source>
        <strain evidence="3">NBRC 109341</strain>
    </source>
</reference>
<evidence type="ECO:0008006" key="4">
    <source>
        <dbReference type="Google" id="ProtNLM"/>
    </source>
</evidence>
<dbReference type="Proteomes" id="UP001156903">
    <property type="component" value="Unassembled WGS sequence"/>
</dbReference>
<accession>A0ABQ6CBY2</accession>